<comment type="caution">
    <text evidence="8">The sequence shown here is derived from an EMBL/GenBank/DDBJ whole genome shotgun (WGS) entry which is preliminary data.</text>
</comment>
<dbReference type="GO" id="GO:0006508">
    <property type="term" value="P:proteolysis"/>
    <property type="evidence" value="ECO:0007669"/>
    <property type="project" value="UniProtKB-KW"/>
</dbReference>
<organism evidence="8 9">
    <name type="scientific">Trapa natans</name>
    <name type="common">Water chestnut</name>
    <dbReference type="NCBI Taxonomy" id="22666"/>
    <lineage>
        <taxon>Eukaryota</taxon>
        <taxon>Viridiplantae</taxon>
        <taxon>Streptophyta</taxon>
        <taxon>Embryophyta</taxon>
        <taxon>Tracheophyta</taxon>
        <taxon>Spermatophyta</taxon>
        <taxon>Magnoliopsida</taxon>
        <taxon>eudicotyledons</taxon>
        <taxon>Gunneridae</taxon>
        <taxon>Pentapetalae</taxon>
        <taxon>rosids</taxon>
        <taxon>malvids</taxon>
        <taxon>Myrtales</taxon>
        <taxon>Lythraceae</taxon>
        <taxon>Trapa</taxon>
    </lineage>
</organism>
<evidence type="ECO:0000256" key="5">
    <source>
        <dbReference type="ARBA" id="ARBA00023180"/>
    </source>
</evidence>
<keyword evidence="4" id="KW-0378">Hydrolase</keyword>
<dbReference type="Pfam" id="PF14543">
    <property type="entry name" value="TAXi_N"/>
    <property type="match status" value="1"/>
</dbReference>
<proteinExistence type="inferred from homology"/>
<evidence type="ECO:0000259" key="7">
    <source>
        <dbReference type="PROSITE" id="PS51767"/>
    </source>
</evidence>
<dbReference type="GO" id="GO:0004190">
    <property type="term" value="F:aspartic-type endopeptidase activity"/>
    <property type="evidence" value="ECO:0007669"/>
    <property type="project" value="UniProtKB-KW"/>
</dbReference>
<feature type="domain" description="Peptidase A1" evidence="7">
    <location>
        <begin position="96"/>
        <end position="431"/>
    </location>
</feature>
<dbReference type="EMBL" id="JAXQNO010000005">
    <property type="protein sequence ID" value="KAK4798129.1"/>
    <property type="molecule type" value="Genomic_DNA"/>
</dbReference>
<comment type="similarity">
    <text evidence="1">Belongs to the peptidase A1 family.</text>
</comment>
<keyword evidence="5" id="KW-0325">Glycoprotein</keyword>
<dbReference type="InterPro" id="IPR034161">
    <property type="entry name" value="Pepsin-like_plant"/>
</dbReference>
<dbReference type="InterPro" id="IPR033121">
    <property type="entry name" value="PEPTIDASE_A1"/>
</dbReference>
<keyword evidence="6" id="KW-0732">Signal</keyword>
<dbReference type="GO" id="GO:0005576">
    <property type="term" value="C:extracellular region"/>
    <property type="evidence" value="ECO:0007669"/>
    <property type="project" value="TreeGrafter"/>
</dbReference>
<dbReference type="InterPro" id="IPR051708">
    <property type="entry name" value="Plant_Aspart_Prot_A1"/>
</dbReference>
<evidence type="ECO:0000313" key="9">
    <source>
        <dbReference type="Proteomes" id="UP001346149"/>
    </source>
</evidence>
<feature type="signal peptide" evidence="6">
    <location>
        <begin position="1"/>
        <end position="24"/>
    </location>
</feature>
<evidence type="ECO:0000256" key="4">
    <source>
        <dbReference type="ARBA" id="ARBA00022801"/>
    </source>
</evidence>
<gene>
    <name evidence="8" type="ORF">SAY86_030455</name>
</gene>
<keyword evidence="9" id="KW-1185">Reference proteome</keyword>
<accession>A0AAN7M3U0</accession>
<evidence type="ECO:0000256" key="6">
    <source>
        <dbReference type="SAM" id="SignalP"/>
    </source>
</evidence>
<reference evidence="8 9" key="1">
    <citation type="journal article" date="2023" name="Hortic Res">
        <title>Pangenome of water caltrop reveals structural variations and asymmetric subgenome divergence after allopolyploidization.</title>
        <authorList>
            <person name="Zhang X."/>
            <person name="Chen Y."/>
            <person name="Wang L."/>
            <person name="Yuan Y."/>
            <person name="Fang M."/>
            <person name="Shi L."/>
            <person name="Lu R."/>
            <person name="Comes H.P."/>
            <person name="Ma Y."/>
            <person name="Chen Y."/>
            <person name="Huang G."/>
            <person name="Zhou Y."/>
            <person name="Zheng Z."/>
            <person name="Qiu Y."/>
        </authorList>
    </citation>
    <scope>NUCLEOTIDE SEQUENCE [LARGE SCALE GENOMIC DNA]</scope>
    <source>
        <strain evidence="8">F231</strain>
    </source>
</reference>
<protein>
    <recommendedName>
        <fullName evidence="7">Peptidase A1 domain-containing protein</fullName>
    </recommendedName>
</protein>
<name>A0AAN7M3U0_TRANT</name>
<keyword evidence="2" id="KW-0645">Protease</keyword>
<dbReference type="PANTHER" id="PTHR47967:SF14">
    <property type="entry name" value="EUKARYOTIC ASPARTYL PROTEASE FAMILY PROTEIN"/>
    <property type="match status" value="1"/>
</dbReference>
<keyword evidence="3" id="KW-0064">Aspartyl protease</keyword>
<evidence type="ECO:0000256" key="1">
    <source>
        <dbReference type="ARBA" id="ARBA00007447"/>
    </source>
</evidence>
<dbReference type="InterPro" id="IPR021109">
    <property type="entry name" value="Peptidase_aspartic_dom_sf"/>
</dbReference>
<dbReference type="Gene3D" id="2.40.70.10">
    <property type="entry name" value="Acid Proteases"/>
    <property type="match status" value="2"/>
</dbReference>
<dbReference type="CDD" id="cd05476">
    <property type="entry name" value="pepsin_A_like_plant"/>
    <property type="match status" value="1"/>
</dbReference>
<dbReference type="Pfam" id="PF14541">
    <property type="entry name" value="TAXi_C"/>
    <property type="match status" value="1"/>
</dbReference>
<dbReference type="SUPFAM" id="SSF50630">
    <property type="entry name" value="Acid proteases"/>
    <property type="match status" value="1"/>
</dbReference>
<evidence type="ECO:0000256" key="3">
    <source>
        <dbReference type="ARBA" id="ARBA00022750"/>
    </source>
</evidence>
<dbReference type="PANTHER" id="PTHR47967">
    <property type="entry name" value="OS07G0603500 PROTEIN-RELATED"/>
    <property type="match status" value="1"/>
</dbReference>
<dbReference type="AlphaFoldDB" id="A0AAN7M3U0"/>
<evidence type="ECO:0000313" key="8">
    <source>
        <dbReference type="EMBL" id="KAK4798129.1"/>
    </source>
</evidence>
<feature type="chain" id="PRO_5042891338" description="Peptidase A1 domain-containing protein" evidence="6">
    <location>
        <begin position="25"/>
        <end position="440"/>
    </location>
</feature>
<dbReference type="InterPro" id="IPR032861">
    <property type="entry name" value="TAXi_N"/>
</dbReference>
<dbReference type="PROSITE" id="PS51767">
    <property type="entry name" value="PEPTIDASE_A1"/>
    <property type="match status" value="1"/>
</dbReference>
<dbReference type="Proteomes" id="UP001346149">
    <property type="component" value="Unassembled WGS sequence"/>
</dbReference>
<evidence type="ECO:0000256" key="2">
    <source>
        <dbReference type="ARBA" id="ARBA00022670"/>
    </source>
</evidence>
<dbReference type="FunFam" id="2.40.70.10:FF:000033">
    <property type="entry name" value="Aspartyl protease family protein"/>
    <property type="match status" value="1"/>
</dbReference>
<sequence length="440" mass="48954">MGTPFGSITVPILVLVLFLTVCCCTSGSSRRRIVTSLIHRDSVISPYYNPQDSSSDRVERLLEVSAARLAYFQAMSSVDSADRNIRFDLVRLFPMLLVNFSLGDPPVPQLTIMDTGSNLLWVQCLPCRNCSRAKNVFNPTKSSTYSRLSCNTSYCRYVPDGKCGSSDECLYYQAYLDGPYSKGELAREQLVFETSDDGRVTVSDVVFGCGHENGKFQDEKFTGVLGLGSRLISVQARLGSAFSYCIGSLFNPNYRYNKLILGEGAIMEGDSTPMRVDIDGLYHITLESISFRGKFLEIDNRFFGRSRRSGNSVVDSGTTITWLEQGAYRALFKEVKNLLDGVLKMVDRKPLRLCYQGSLSRDLVGFPAVTFHFADGAELSLDSESLFYQAGDVFCMAVAPSEIMGLSIFGLMAQQYYNIAFDVASGRAYFQRIECQLLED</sequence>
<dbReference type="InterPro" id="IPR032799">
    <property type="entry name" value="TAXi_C"/>
</dbReference>